<dbReference type="Gene3D" id="2.60.40.60">
    <property type="entry name" value="Cadherins"/>
    <property type="match status" value="2"/>
</dbReference>
<gene>
    <name evidence="9" type="ORF">SKAU_G00204180</name>
</gene>
<name>A0A9Q1IXK9_SYNKA</name>
<dbReference type="GO" id="GO:0007043">
    <property type="term" value="P:cell-cell junction assembly"/>
    <property type="evidence" value="ECO:0007669"/>
    <property type="project" value="TreeGrafter"/>
</dbReference>
<feature type="region of interest" description="Disordered" evidence="6">
    <location>
        <begin position="144"/>
        <end position="240"/>
    </location>
</feature>
<dbReference type="OrthoDB" id="6250271at2759"/>
<feature type="signal peptide" evidence="7">
    <location>
        <begin position="1"/>
        <end position="22"/>
    </location>
</feature>
<evidence type="ECO:0000256" key="7">
    <source>
        <dbReference type="SAM" id="SignalP"/>
    </source>
</evidence>
<dbReference type="PRINTS" id="PR00205">
    <property type="entry name" value="CADHERIN"/>
</dbReference>
<dbReference type="CDD" id="cd11304">
    <property type="entry name" value="Cadherin_repeat"/>
    <property type="match status" value="2"/>
</dbReference>
<protein>
    <recommendedName>
        <fullName evidence="8">Cadherin domain-containing protein</fullName>
    </recommendedName>
</protein>
<dbReference type="GO" id="GO:0005509">
    <property type="term" value="F:calcium ion binding"/>
    <property type="evidence" value="ECO:0007669"/>
    <property type="project" value="UniProtKB-UniRule"/>
</dbReference>
<evidence type="ECO:0000313" key="10">
    <source>
        <dbReference type="Proteomes" id="UP001152622"/>
    </source>
</evidence>
<dbReference type="GO" id="GO:0007156">
    <property type="term" value="P:homophilic cell adhesion via plasma membrane adhesion molecules"/>
    <property type="evidence" value="ECO:0007669"/>
    <property type="project" value="InterPro"/>
</dbReference>
<feature type="compositionally biased region" description="Polar residues" evidence="6">
    <location>
        <begin position="120"/>
        <end position="131"/>
    </location>
</feature>
<keyword evidence="4" id="KW-0472">Membrane</keyword>
<dbReference type="PROSITE" id="PS00232">
    <property type="entry name" value="CADHERIN_1"/>
    <property type="match status" value="1"/>
</dbReference>
<dbReference type="GO" id="GO:0044331">
    <property type="term" value="P:cell-cell adhesion mediated by cadherin"/>
    <property type="evidence" value="ECO:0007669"/>
    <property type="project" value="TreeGrafter"/>
</dbReference>
<evidence type="ECO:0000256" key="1">
    <source>
        <dbReference type="ARBA" id="ARBA00004370"/>
    </source>
</evidence>
<dbReference type="GO" id="GO:0045296">
    <property type="term" value="F:cadherin binding"/>
    <property type="evidence" value="ECO:0007669"/>
    <property type="project" value="TreeGrafter"/>
</dbReference>
<dbReference type="AlphaFoldDB" id="A0A9Q1IXK9"/>
<dbReference type="EMBL" id="JAINUF010000006">
    <property type="protein sequence ID" value="KAJ8357624.1"/>
    <property type="molecule type" value="Genomic_DNA"/>
</dbReference>
<keyword evidence="10" id="KW-1185">Reference proteome</keyword>
<evidence type="ECO:0000256" key="2">
    <source>
        <dbReference type="ARBA" id="ARBA00022737"/>
    </source>
</evidence>
<dbReference type="Pfam" id="PF00028">
    <property type="entry name" value="Cadherin"/>
    <property type="match status" value="2"/>
</dbReference>
<dbReference type="SUPFAM" id="SSF49313">
    <property type="entry name" value="Cadherin-like"/>
    <property type="match status" value="2"/>
</dbReference>
<evidence type="ECO:0000313" key="9">
    <source>
        <dbReference type="EMBL" id="KAJ8357624.1"/>
    </source>
</evidence>
<evidence type="ECO:0000256" key="5">
    <source>
        <dbReference type="PROSITE-ProRule" id="PRU00043"/>
    </source>
</evidence>
<dbReference type="PANTHER" id="PTHR24027">
    <property type="entry name" value="CADHERIN-23"/>
    <property type="match status" value="1"/>
</dbReference>
<feature type="compositionally biased region" description="Basic and acidic residues" evidence="6">
    <location>
        <begin position="223"/>
        <end position="235"/>
    </location>
</feature>
<evidence type="ECO:0000256" key="6">
    <source>
        <dbReference type="SAM" id="MobiDB-lite"/>
    </source>
</evidence>
<proteinExistence type="predicted"/>
<organism evidence="9 10">
    <name type="scientific">Synaphobranchus kaupii</name>
    <name type="common">Kaup's arrowtooth eel</name>
    <dbReference type="NCBI Taxonomy" id="118154"/>
    <lineage>
        <taxon>Eukaryota</taxon>
        <taxon>Metazoa</taxon>
        <taxon>Chordata</taxon>
        <taxon>Craniata</taxon>
        <taxon>Vertebrata</taxon>
        <taxon>Euteleostomi</taxon>
        <taxon>Actinopterygii</taxon>
        <taxon>Neopterygii</taxon>
        <taxon>Teleostei</taxon>
        <taxon>Anguilliformes</taxon>
        <taxon>Synaphobranchidae</taxon>
        <taxon>Synaphobranchus</taxon>
    </lineage>
</organism>
<dbReference type="SMART" id="SM00112">
    <property type="entry name" value="CA"/>
    <property type="match status" value="2"/>
</dbReference>
<dbReference type="GO" id="GO:0016477">
    <property type="term" value="P:cell migration"/>
    <property type="evidence" value="ECO:0007669"/>
    <property type="project" value="TreeGrafter"/>
</dbReference>
<dbReference type="InterPro" id="IPR039808">
    <property type="entry name" value="Cadherin"/>
</dbReference>
<sequence>MHTKARTFLLLVSLSLWEGPMGVKVLRRRGLGVRVDRRPANQWDAGVEDNAIPLVELSALSRGAEVKLLQDGPAPPFGSRGAPAGGSEPALGPKERSDYNYAAPGRAGVGPDTGEYWTREPSQPTQRMLGSPRYNQTRFTRTMLKSGVRPDPSVLTLDQTRRSNKPANLGARPGPVAARGVARARTGSAQRGPDPDLPGANAQTALSGPGQETDPGARGHRSVSGDRAPEPRGKWGPESVSHTEAALHGGHFLKLQPGPNVEQGGAVGGARGHGLMFQEAGEGRSQEGEETRSRSRRSWIWNQFFVIEEYSGPEPVLIGRLHTDMDRGDGRTKYILRGEGAGSVFVIDEKTGNIHVTKPLDREEKDEYRLIATATDRQTDRALEPSSQFIIRVQDINDNPPLFEDGPYSATVPEMANIGTSIIQVTARDADDPTYGNSARLVYTLVQGQEYFSVDPQTGIVRTAVPDMDRRDPGSAPAGSAGQGHGGATWAVCQGQPPSP</sequence>
<feature type="region of interest" description="Disordered" evidence="6">
    <location>
        <begin position="71"/>
        <end position="131"/>
    </location>
</feature>
<dbReference type="PANTHER" id="PTHR24027:SF272">
    <property type="entry name" value="CADHERIN-24"/>
    <property type="match status" value="1"/>
</dbReference>
<dbReference type="GO" id="GO:0034332">
    <property type="term" value="P:adherens junction organization"/>
    <property type="evidence" value="ECO:0007669"/>
    <property type="project" value="TreeGrafter"/>
</dbReference>
<evidence type="ECO:0000256" key="3">
    <source>
        <dbReference type="ARBA" id="ARBA00022837"/>
    </source>
</evidence>
<dbReference type="FunFam" id="2.60.40.60:FF:000009">
    <property type="entry name" value="Cadherin 24"/>
    <property type="match status" value="1"/>
</dbReference>
<feature type="domain" description="Cadherin" evidence="8">
    <location>
        <begin position="404"/>
        <end position="463"/>
    </location>
</feature>
<comment type="caution">
    <text evidence="9">The sequence shown here is derived from an EMBL/GenBank/DDBJ whole genome shotgun (WGS) entry which is preliminary data.</text>
</comment>
<dbReference type="GO" id="GO:0016342">
    <property type="term" value="C:catenin complex"/>
    <property type="evidence" value="ECO:0007669"/>
    <property type="project" value="TreeGrafter"/>
</dbReference>
<dbReference type="Proteomes" id="UP001152622">
    <property type="component" value="Chromosome 6"/>
</dbReference>
<keyword evidence="2" id="KW-0677">Repeat</keyword>
<feature type="chain" id="PRO_5040202974" description="Cadherin domain-containing protein" evidence="7">
    <location>
        <begin position="23"/>
        <end position="500"/>
    </location>
</feature>
<dbReference type="InterPro" id="IPR020894">
    <property type="entry name" value="Cadherin_CS"/>
</dbReference>
<feature type="domain" description="Cadherin" evidence="8">
    <location>
        <begin position="323"/>
        <end position="403"/>
    </location>
</feature>
<dbReference type="GO" id="GO:0016339">
    <property type="term" value="P:calcium-dependent cell-cell adhesion via plasma membrane cell adhesion molecules"/>
    <property type="evidence" value="ECO:0007669"/>
    <property type="project" value="TreeGrafter"/>
</dbReference>
<evidence type="ECO:0000256" key="4">
    <source>
        <dbReference type="ARBA" id="ARBA00023136"/>
    </source>
</evidence>
<comment type="subcellular location">
    <subcellularLocation>
        <location evidence="1">Membrane</location>
    </subcellularLocation>
</comment>
<evidence type="ECO:0000259" key="8">
    <source>
        <dbReference type="PROSITE" id="PS50268"/>
    </source>
</evidence>
<dbReference type="InterPro" id="IPR002126">
    <property type="entry name" value="Cadherin-like_dom"/>
</dbReference>
<dbReference type="GO" id="GO:0008013">
    <property type="term" value="F:beta-catenin binding"/>
    <property type="evidence" value="ECO:0007669"/>
    <property type="project" value="TreeGrafter"/>
</dbReference>
<accession>A0A9Q1IXK9</accession>
<reference evidence="9" key="1">
    <citation type="journal article" date="2023" name="Science">
        <title>Genome structures resolve the early diversification of teleost fishes.</title>
        <authorList>
            <person name="Parey E."/>
            <person name="Louis A."/>
            <person name="Montfort J."/>
            <person name="Bouchez O."/>
            <person name="Roques C."/>
            <person name="Iampietro C."/>
            <person name="Lluch J."/>
            <person name="Castinel A."/>
            <person name="Donnadieu C."/>
            <person name="Desvignes T."/>
            <person name="Floi Bucao C."/>
            <person name="Jouanno E."/>
            <person name="Wen M."/>
            <person name="Mejri S."/>
            <person name="Dirks R."/>
            <person name="Jansen H."/>
            <person name="Henkel C."/>
            <person name="Chen W.J."/>
            <person name="Zahm M."/>
            <person name="Cabau C."/>
            <person name="Klopp C."/>
            <person name="Thompson A.W."/>
            <person name="Robinson-Rechavi M."/>
            <person name="Braasch I."/>
            <person name="Lecointre G."/>
            <person name="Bobe J."/>
            <person name="Postlethwait J.H."/>
            <person name="Berthelot C."/>
            <person name="Roest Crollius H."/>
            <person name="Guiguen Y."/>
        </authorList>
    </citation>
    <scope>NUCLEOTIDE SEQUENCE</scope>
    <source>
        <strain evidence="9">WJC10195</strain>
    </source>
</reference>
<dbReference type="PROSITE" id="PS50268">
    <property type="entry name" value="CADHERIN_2"/>
    <property type="match status" value="2"/>
</dbReference>
<keyword evidence="3 5" id="KW-0106">Calcium</keyword>
<dbReference type="InterPro" id="IPR015919">
    <property type="entry name" value="Cadherin-like_sf"/>
</dbReference>
<feature type="region of interest" description="Disordered" evidence="6">
    <location>
        <begin position="466"/>
        <end position="500"/>
    </location>
</feature>
<feature type="region of interest" description="Disordered" evidence="6">
    <location>
        <begin position="252"/>
        <end position="272"/>
    </location>
</feature>
<dbReference type="GO" id="GO:0000902">
    <property type="term" value="P:cell morphogenesis"/>
    <property type="evidence" value="ECO:0007669"/>
    <property type="project" value="TreeGrafter"/>
</dbReference>
<feature type="compositionally biased region" description="Low complexity" evidence="6">
    <location>
        <begin position="170"/>
        <end position="185"/>
    </location>
</feature>
<keyword evidence="7" id="KW-0732">Signal</keyword>
<dbReference type="GO" id="GO:0005912">
    <property type="term" value="C:adherens junction"/>
    <property type="evidence" value="ECO:0007669"/>
    <property type="project" value="TreeGrafter"/>
</dbReference>